<proteinExistence type="predicted"/>
<sequence>MHCTLVLHTKFITTKYLAKAIYCKHFDRLHLIPASSLLHELGTTNAKAFNDKRCPDYQPDPGWNNTCKQMKERWFGISRRKSRFMKRLLIPLLSAMAVPTSINESKNTMY</sequence>
<reference evidence="2" key="1">
    <citation type="submission" date="2005-07" db="EMBL/GenBank/DDBJ databases">
        <title>Complete sequence of Prochlorococcus marinus str. MIT 9312.</title>
        <authorList>
            <consortium name="US DOE Joint Genome Institute"/>
            <person name="Copeland A."/>
            <person name="Lucas S."/>
            <person name="Lapidus A."/>
            <person name="Barry K."/>
            <person name="Detter J.C."/>
            <person name="Glavina T."/>
            <person name="Hammon N."/>
            <person name="Israni S."/>
            <person name="Pitluck S."/>
            <person name="Thiel J."/>
            <person name="Schmutz J."/>
            <person name="Larimer F."/>
            <person name="Land M."/>
            <person name="Kyrpides N."/>
            <person name="Lykidis A."/>
            <person name="Richardson P."/>
        </authorList>
    </citation>
    <scope>NUCLEOTIDE SEQUENCE [LARGE SCALE GENOMIC DNA]</scope>
    <source>
        <strain evidence="2">MIT 9312</strain>
    </source>
</reference>
<dbReference type="HOGENOM" id="CLU_2168750_0_0_3"/>
<gene>
    <name evidence="1" type="ordered locus">PMT9312_0690</name>
</gene>
<evidence type="ECO:0000313" key="2">
    <source>
        <dbReference type="Proteomes" id="UP000002715"/>
    </source>
</evidence>
<organism evidence="1 2">
    <name type="scientific">Prochlorococcus marinus (strain MIT 9312)</name>
    <dbReference type="NCBI Taxonomy" id="74546"/>
    <lineage>
        <taxon>Bacteria</taxon>
        <taxon>Bacillati</taxon>
        <taxon>Cyanobacteriota</taxon>
        <taxon>Cyanophyceae</taxon>
        <taxon>Synechococcales</taxon>
        <taxon>Prochlorococcaceae</taxon>
        <taxon>Prochlorococcus</taxon>
    </lineage>
</organism>
<accession>Q31BJ5</accession>
<protein>
    <submittedName>
        <fullName evidence="1">Uncharacterized protein</fullName>
    </submittedName>
</protein>
<dbReference type="EMBL" id="CP000111">
    <property type="protein sequence ID" value="ABB49750.1"/>
    <property type="molecule type" value="Genomic_DNA"/>
</dbReference>
<evidence type="ECO:0000313" key="1">
    <source>
        <dbReference type="EMBL" id="ABB49750.1"/>
    </source>
</evidence>
<dbReference type="KEGG" id="pmi:PMT9312_0690"/>
<name>Q31BJ5_PROM9</name>
<dbReference type="AlphaFoldDB" id="Q31BJ5"/>
<dbReference type="Proteomes" id="UP000002715">
    <property type="component" value="Chromosome"/>
</dbReference>